<dbReference type="EMBL" id="PQFF01000074">
    <property type="protein sequence ID" value="RHZ84657.1"/>
    <property type="molecule type" value="Genomic_DNA"/>
</dbReference>
<reference evidence="1 2" key="1">
    <citation type="submission" date="2018-08" db="EMBL/GenBank/DDBJ databases">
        <title>Genome and evolution of the arbuscular mycorrhizal fungus Diversispora epigaea (formerly Glomus versiforme) and its bacterial endosymbionts.</title>
        <authorList>
            <person name="Sun X."/>
            <person name="Fei Z."/>
            <person name="Harrison M."/>
        </authorList>
    </citation>
    <scope>NUCLEOTIDE SEQUENCE [LARGE SCALE GENOMIC DNA]</scope>
    <source>
        <strain evidence="1 2">IT104</strain>
    </source>
</reference>
<keyword evidence="2" id="KW-1185">Reference proteome</keyword>
<dbReference type="Proteomes" id="UP000266861">
    <property type="component" value="Unassembled WGS sequence"/>
</dbReference>
<name>A0A397JAW8_9GLOM</name>
<gene>
    <name evidence="1" type="ORF">Glove_78g68</name>
</gene>
<proteinExistence type="predicted"/>
<comment type="caution">
    <text evidence="1">The sequence shown here is derived from an EMBL/GenBank/DDBJ whole genome shotgun (WGS) entry which is preliminary data.</text>
</comment>
<dbReference type="AlphaFoldDB" id="A0A397JAW8"/>
<organism evidence="1 2">
    <name type="scientific">Diversispora epigaea</name>
    <dbReference type="NCBI Taxonomy" id="1348612"/>
    <lineage>
        <taxon>Eukaryota</taxon>
        <taxon>Fungi</taxon>
        <taxon>Fungi incertae sedis</taxon>
        <taxon>Mucoromycota</taxon>
        <taxon>Glomeromycotina</taxon>
        <taxon>Glomeromycetes</taxon>
        <taxon>Diversisporales</taxon>
        <taxon>Diversisporaceae</taxon>
        <taxon>Diversispora</taxon>
    </lineage>
</organism>
<evidence type="ECO:0000313" key="1">
    <source>
        <dbReference type="EMBL" id="RHZ84657.1"/>
    </source>
</evidence>
<dbReference type="InterPro" id="IPR011990">
    <property type="entry name" value="TPR-like_helical_dom_sf"/>
</dbReference>
<evidence type="ECO:0000313" key="2">
    <source>
        <dbReference type="Proteomes" id="UP000266861"/>
    </source>
</evidence>
<dbReference type="OrthoDB" id="2254916at2759"/>
<dbReference type="Gene3D" id="1.25.40.10">
    <property type="entry name" value="Tetratricopeptide repeat domain"/>
    <property type="match status" value="1"/>
</dbReference>
<accession>A0A397JAW8</accession>
<sequence length="69" mass="8196">MKIKKFFVLQKIIEISDDKNNENNSDSESDQVKEFEWFMKAAECNYTYGQYEVGKFFHGTKKDIVNAIY</sequence>
<protein>
    <submittedName>
        <fullName evidence="1">Uncharacterized protein</fullName>
    </submittedName>
</protein>